<accession>A0A4Q2DCF0</accession>
<sequence>MLMNHNAEANYEIALHLIPGTNCGVYNLPTNNEYTFILPGVGNTEPRDIVLRLHGGLLEQISDLNPAYVTLQYPLLLPFGTLEWHPELQLIETERQRERQFNNWHRNIAQREEAGLEGEEVEQD</sequence>
<dbReference type="PANTHER" id="PTHR45786:SF74">
    <property type="entry name" value="ATP-DEPENDENT DNA HELICASE"/>
    <property type="match status" value="1"/>
</dbReference>
<evidence type="ECO:0000313" key="1">
    <source>
        <dbReference type="EMBL" id="RXW16702.1"/>
    </source>
</evidence>
<proteinExistence type="predicted"/>
<reference evidence="1 2" key="1">
    <citation type="submission" date="2019-01" db="EMBL/GenBank/DDBJ databases">
        <title>Draft genome sequence of Psathyrella aberdarensis IHI B618.</title>
        <authorList>
            <person name="Buettner E."/>
            <person name="Kellner H."/>
        </authorList>
    </citation>
    <scope>NUCLEOTIDE SEQUENCE [LARGE SCALE GENOMIC DNA]</scope>
    <source>
        <strain evidence="1 2">IHI B618</strain>
    </source>
</reference>
<comment type="caution">
    <text evidence="1">The sequence shown here is derived from an EMBL/GenBank/DDBJ whole genome shotgun (WGS) entry which is preliminary data.</text>
</comment>
<dbReference type="STRING" id="2316362.A0A4Q2DCF0"/>
<name>A0A4Q2DCF0_9AGAR</name>
<keyword evidence="2" id="KW-1185">Reference proteome</keyword>
<dbReference type="EMBL" id="SDEE01000410">
    <property type="protein sequence ID" value="RXW16702.1"/>
    <property type="molecule type" value="Genomic_DNA"/>
</dbReference>
<organism evidence="1 2">
    <name type="scientific">Candolleomyces aberdarensis</name>
    <dbReference type="NCBI Taxonomy" id="2316362"/>
    <lineage>
        <taxon>Eukaryota</taxon>
        <taxon>Fungi</taxon>
        <taxon>Dikarya</taxon>
        <taxon>Basidiomycota</taxon>
        <taxon>Agaricomycotina</taxon>
        <taxon>Agaricomycetes</taxon>
        <taxon>Agaricomycetidae</taxon>
        <taxon>Agaricales</taxon>
        <taxon>Agaricineae</taxon>
        <taxon>Psathyrellaceae</taxon>
        <taxon>Candolleomyces</taxon>
    </lineage>
</organism>
<protein>
    <submittedName>
        <fullName evidence="1">Uncharacterized protein</fullName>
    </submittedName>
</protein>
<evidence type="ECO:0000313" key="2">
    <source>
        <dbReference type="Proteomes" id="UP000290288"/>
    </source>
</evidence>
<dbReference type="PANTHER" id="PTHR45786">
    <property type="entry name" value="DNA BINDING PROTEIN-LIKE"/>
    <property type="match status" value="1"/>
</dbReference>
<gene>
    <name evidence="1" type="ORF">EST38_g9155</name>
</gene>
<dbReference type="OrthoDB" id="2272314at2759"/>
<dbReference type="AlphaFoldDB" id="A0A4Q2DCF0"/>
<dbReference type="Proteomes" id="UP000290288">
    <property type="component" value="Unassembled WGS sequence"/>
</dbReference>